<feature type="compositionally biased region" description="Low complexity" evidence="1">
    <location>
        <begin position="1"/>
        <end position="12"/>
    </location>
</feature>
<dbReference type="EMBL" id="JABANO010018250">
    <property type="protein sequence ID" value="KAF4732154.1"/>
    <property type="molecule type" value="Genomic_DNA"/>
</dbReference>
<dbReference type="AlphaFoldDB" id="A0A7J6SGP8"/>
<feature type="non-terminal residue" evidence="2">
    <location>
        <position position="1"/>
    </location>
</feature>
<proteinExistence type="predicted"/>
<feature type="region of interest" description="Disordered" evidence="1">
    <location>
        <begin position="1"/>
        <end position="122"/>
    </location>
</feature>
<sequence length="225" mass="24513">NASSTTPPSSATLIGGPPSAGPNAMNHDQQQQHQMLLGDIGIPQQQQSIPSGGSAGTSTHAYRGQQQSRYDTTNRSSNNRSGGGGYQQYGQVPAPSQRDSSYTREHYHRSSRQGGGGQHKSRSLIETRAIVNAQQCKHRPGIMDATTPYVRGSFDDIMEVAAVNSSRAEYSSSGFYEAIGLGDLARAIRDERLRRSAESYQPKYSWLHRVVNSMAFEAFFGCLII</sequence>
<feature type="compositionally biased region" description="Low complexity" evidence="1">
    <location>
        <begin position="40"/>
        <end position="52"/>
    </location>
</feature>
<dbReference type="Proteomes" id="UP000553632">
    <property type="component" value="Unassembled WGS sequence"/>
</dbReference>
<evidence type="ECO:0000313" key="2">
    <source>
        <dbReference type="EMBL" id="KAF4732154.1"/>
    </source>
</evidence>
<name>A0A7J6SGP8_PEROL</name>
<feature type="non-terminal residue" evidence="2">
    <location>
        <position position="225"/>
    </location>
</feature>
<gene>
    <name evidence="2" type="ORF">FOZ63_010224</name>
</gene>
<reference evidence="2 3" key="1">
    <citation type="submission" date="2020-04" db="EMBL/GenBank/DDBJ databases">
        <title>Perkinsus olseni comparative genomics.</title>
        <authorList>
            <person name="Bogema D.R."/>
        </authorList>
    </citation>
    <scope>NUCLEOTIDE SEQUENCE [LARGE SCALE GENOMIC DNA]</scope>
    <source>
        <strain evidence="2 3">ATCC PRA-207</strain>
    </source>
</reference>
<feature type="compositionally biased region" description="Polar residues" evidence="1">
    <location>
        <begin position="56"/>
        <end position="73"/>
    </location>
</feature>
<keyword evidence="3" id="KW-1185">Reference proteome</keyword>
<protein>
    <submittedName>
        <fullName evidence="2">Uncharacterized protein</fullName>
    </submittedName>
</protein>
<organism evidence="2 3">
    <name type="scientific">Perkinsus olseni</name>
    <name type="common">Perkinsus atlanticus</name>
    <dbReference type="NCBI Taxonomy" id="32597"/>
    <lineage>
        <taxon>Eukaryota</taxon>
        <taxon>Sar</taxon>
        <taxon>Alveolata</taxon>
        <taxon>Perkinsozoa</taxon>
        <taxon>Perkinsea</taxon>
        <taxon>Perkinsida</taxon>
        <taxon>Perkinsidae</taxon>
        <taxon>Perkinsus</taxon>
    </lineage>
</organism>
<evidence type="ECO:0000313" key="3">
    <source>
        <dbReference type="Proteomes" id="UP000553632"/>
    </source>
</evidence>
<evidence type="ECO:0000256" key="1">
    <source>
        <dbReference type="SAM" id="MobiDB-lite"/>
    </source>
</evidence>
<accession>A0A7J6SGP8</accession>
<comment type="caution">
    <text evidence="2">The sequence shown here is derived from an EMBL/GenBank/DDBJ whole genome shotgun (WGS) entry which is preliminary data.</text>
</comment>